<evidence type="ECO:0000256" key="15">
    <source>
        <dbReference type="ARBA" id="ARBA00049551"/>
    </source>
</evidence>
<keyword evidence="13 16" id="KW-0496">Mitochondrion</keyword>
<feature type="transmembrane region" description="Helical" evidence="16">
    <location>
        <begin position="233"/>
        <end position="251"/>
    </location>
</feature>
<gene>
    <name evidence="20" type="primary">ND5</name>
</gene>
<geneLocation type="mitochondrion" evidence="20"/>
<evidence type="ECO:0000256" key="1">
    <source>
        <dbReference type="ARBA" id="ARBA00004448"/>
    </source>
</evidence>
<feature type="transmembrane region" description="Helical" evidence="16">
    <location>
        <begin position="172"/>
        <end position="194"/>
    </location>
</feature>
<evidence type="ECO:0000256" key="9">
    <source>
        <dbReference type="ARBA" id="ARBA00022982"/>
    </source>
</evidence>
<feature type="domain" description="NADH-Ubiquinone oxidoreductase (complex I) chain 5 N-terminal" evidence="18">
    <location>
        <begin position="45"/>
        <end position="81"/>
    </location>
</feature>
<evidence type="ECO:0000256" key="14">
    <source>
        <dbReference type="ARBA" id="ARBA00023136"/>
    </source>
</evidence>
<dbReference type="GO" id="GO:0015990">
    <property type="term" value="P:electron transport coupled proton transport"/>
    <property type="evidence" value="ECO:0007669"/>
    <property type="project" value="TreeGrafter"/>
</dbReference>
<evidence type="ECO:0000256" key="7">
    <source>
        <dbReference type="ARBA" id="ARBA00022792"/>
    </source>
</evidence>
<comment type="catalytic activity">
    <reaction evidence="15 16">
        <text>a ubiquinone + NADH + 5 H(+)(in) = a ubiquinol + NAD(+) + 4 H(+)(out)</text>
        <dbReference type="Rhea" id="RHEA:29091"/>
        <dbReference type="Rhea" id="RHEA-COMP:9565"/>
        <dbReference type="Rhea" id="RHEA-COMP:9566"/>
        <dbReference type="ChEBI" id="CHEBI:15378"/>
        <dbReference type="ChEBI" id="CHEBI:16389"/>
        <dbReference type="ChEBI" id="CHEBI:17976"/>
        <dbReference type="ChEBI" id="CHEBI:57540"/>
        <dbReference type="ChEBI" id="CHEBI:57945"/>
        <dbReference type="EC" id="7.1.1.2"/>
    </reaction>
</comment>
<proteinExistence type="inferred from homology"/>
<keyword evidence="8" id="KW-1278">Translocase</keyword>
<dbReference type="EMBL" id="KP954700">
    <property type="protein sequence ID" value="ALJ11024.1"/>
    <property type="molecule type" value="Genomic_DNA"/>
</dbReference>
<keyword evidence="10 16" id="KW-1133">Transmembrane helix</keyword>
<evidence type="ECO:0000256" key="3">
    <source>
        <dbReference type="ARBA" id="ARBA00021096"/>
    </source>
</evidence>
<evidence type="ECO:0000256" key="6">
    <source>
        <dbReference type="ARBA" id="ARBA00022692"/>
    </source>
</evidence>
<feature type="domain" description="NADH dehydrogenase subunit 5 C-terminal" evidence="19">
    <location>
        <begin position="377"/>
        <end position="557"/>
    </location>
</feature>
<evidence type="ECO:0000259" key="19">
    <source>
        <dbReference type="Pfam" id="PF06455"/>
    </source>
</evidence>
<feature type="transmembrane region" description="Helical" evidence="16">
    <location>
        <begin position="403"/>
        <end position="425"/>
    </location>
</feature>
<evidence type="ECO:0000256" key="12">
    <source>
        <dbReference type="ARBA" id="ARBA00023075"/>
    </source>
</evidence>
<feature type="transmembrane region" description="Helical" evidence="16">
    <location>
        <begin position="544"/>
        <end position="563"/>
    </location>
</feature>
<dbReference type="GO" id="GO:0003954">
    <property type="term" value="F:NADH dehydrogenase activity"/>
    <property type="evidence" value="ECO:0007669"/>
    <property type="project" value="TreeGrafter"/>
</dbReference>
<dbReference type="InterPro" id="IPR010934">
    <property type="entry name" value="NADH_DH_su5_C"/>
</dbReference>
<keyword evidence="9" id="KW-0249">Electron transport</keyword>
<evidence type="ECO:0000256" key="2">
    <source>
        <dbReference type="ARBA" id="ARBA00012944"/>
    </source>
</evidence>
<dbReference type="InterPro" id="IPR001750">
    <property type="entry name" value="ND/Mrp_TM"/>
</dbReference>
<evidence type="ECO:0000259" key="18">
    <source>
        <dbReference type="Pfam" id="PF00662"/>
    </source>
</evidence>
<feature type="transmembrane region" description="Helical" evidence="16">
    <location>
        <begin position="258"/>
        <end position="278"/>
    </location>
</feature>
<evidence type="ECO:0000256" key="8">
    <source>
        <dbReference type="ARBA" id="ARBA00022967"/>
    </source>
</evidence>
<dbReference type="Pfam" id="PF06455">
    <property type="entry name" value="NADH5_C"/>
    <property type="match status" value="1"/>
</dbReference>
<feature type="transmembrane region" description="Helical" evidence="16">
    <location>
        <begin position="47"/>
        <end position="74"/>
    </location>
</feature>
<dbReference type="GO" id="GO:0042773">
    <property type="term" value="P:ATP synthesis coupled electron transport"/>
    <property type="evidence" value="ECO:0007669"/>
    <property type="project" value="InterPro"/>
</dbReference>
<feature type="domain" description="NADH:quinone oxidoreductase/Mrp antiporter transmembrane" evidence="17">
    <location>
        <begin position="105"/>
        <end position="371"/>
    </location>
</feature>
<evidence type="ECO:0000256" key="10">
    <source>
        <dbReference type="ARBA" id="ARBA00022989"/>
    </source>
</evidence>
<dbReference type="Pfam" id="PF00361">
    <property type="entry name" value="Proton_antipo_M"/>
    <property type="match status" value="1"/>
</dbReference>
<keyword evidence="14 16" id="KW-0472">Membrane</keyword>
<sequence>MGLGFNVCASIFMVLSLMSMVGMWLVGESSIYVEVKVVDVSSEMLDVMVLLDVISLSFVSLVFFISACVMVYSISYMSGSEMSSRLKGLMVVFVFSMVLLIMFPSLLGVILGWDGLGLSSFLLVVFYQNNRSLASGMITALSNRIGDGLLIVAMGVCLIDGHWCSYYEMGGLVSVLIGLGCLTKSAQVPFCAWLPAAMAAPTPVSSLVHSSTLVTAGVYLLMRYSVVATMADVLVVLSLMTVIMGSVSAMYEVDVKKIVALSTLSQLGMMVFMVSLGFKDLCLFHLYMHALLKASLFLGVGAMIHVRSEQSVFFMKGGVVDSPGSSAVIVVACAALSGVPFLCGWFSKDLILEALLSGVSWVYSAILLVGAVGSVAYSGRLVRMCVAPPIGFSPLSRSADCKVMLLSMGVLLISLLMSGPFFYYWLSMESLVVLIEFDKLSGLMVISLGLAFVNSWFGQQSFSPQWSDMTIFRKSLWLDFRGMLWFLPLLSGEIGMGALLLSDLSFRRLEQGWMEFFGGKGVYELWSVFFSVHQRSQSGGLNMSMKLMGIWFFILVVGVGLNLI</sequence>
<comment type="similarity">
    <text evidence="16">Belongs to the complex I subunit 5 family.</text>
</comment>
<feature type="transmembrane region" description="Helical" evidence="16">
    <location>
        <begin position="327"/>
        <end position="347"/>
    </location>
</feature>
<accession>A0A0N7I0I9</accession>
<name>A0A0N7I0I9_9BIVA</name>
<dbReference type="GO" id="GO:0008137">
    <property type="term" value="F:NADH dehydrogenase (ubiquinone) activity"/>
    <property type="evidence" value="ECO:0007669"/>
    <property type="project" value="UniProtKB-EC"/>
</dbReference>
<feature type="transmembrane region" description="Helical" evidence="16">
    <location>
        <begin position="284"/>
        <end position="306"/>
    </location>
</feature>
<evidence type="ECO:0000256" key="13">
    <source>
        <dbReference type="ARBA" id="ARBA00023128"/>
    </source>
</evidence>
<keyword evidence="11 16" id="KW-0520">NAD</keyword>
<evidence type="ECO:0000256" key="5">
    <source>
        <dbReference type="ARBA" id="ARBA00022660"/>
    </source>
</evidence>
<dbReference type="InterPro" id="IPR003945">
    <property type="entry name" value="NU5C-like"/>
</dbReference>
<dbReference type="InterPro" id="IPR001516">
    <property type="entry name" value="Proton_antipo_N"/>
</dbReference>
<keyword evidence="12 16" id="KW-0830">Ubiquinone</keyword>
<organism evidence="20">
    <name type="scientific">Anadara vellicata</name>
    <dbReference type="NCBI Taxonomy" id="935000"/>
    <lineage>
        <taxon>Eukaryota</taxon>
        <taxon>Metazoa</taxon>
        <taxon>Spiralia</taxon>
        <taxon>Lophotrochozoa</taxon>
        <taxon>Mollusca</taxon>
        <taxon>Bivalvia</taxon>
        <taxon>Autobranchia</taxon>
        <taxon>Pteriomorphia</taxon>
        <taxon>Arcoida</taxon>
        <taxon>Arcoidea</taxon>
        <taxon>Arcidae</taxon>
        <taxon>Anadara</taxon>
    </lineage>
</organism>
<evidence type="ECO:0000313" key="20">
    <source>
        <dbReference type="EMBL" id="ALJ11024.1"/>
    </source>
</evidence>
<dbReference type="PANTHER" id="PTHR42829:SF2">
    <property type="entry name" value="NADH-UBIQUINONE OXIDOREDUCTASE CHAIN 5"/>
    <property type="match status" value="1"/>
</dbReference>
<comment type="subcellular location">
    <subcellularLocation>
        <location evidence="1">Mitochondrion inner membrane</location>
        <topology evidence="1">Multi-pass membrane protein</topology>
    </subcellularLocation>
</comment>
<evidence type="ECO:0000259" key="17">
    <source>
        <dbReference type="Pfam" id="PF00361"/>
    </source>
</evidence>
<feature type="transmembrane region" description="Helical" evidence="16">
    <location>
        <begin position="478"/>
        <end position="501"/>
    </location>
</feature>
<feature type="transmembrane region" description="Helical" evidence="16">
    <location>
        <begin position="359"/>
        <end position="382"/>
    </location>
</feature>
<dbReference type="AlphaFoldDB" id="A0A0N7I0I9"/>
<reference evidence="20" key="1">
    <citation type="journal article" date="2015" name="Comp. Biochem. Physiol. Part D Genomics Proteomics">
        <title>Complete mitochondrial genome of Anadara vellicata (Bivalvia: Arcidae): A unique gene order and large atypical non-coding region.</title>
        <authorList>
            <person name="Sun S."/>
            <person name="Kong L."/>
            <person name="Yu H."/>
            <person name="Li Q."/>
        </authorList>
    </citation>
    <scope>NUCLEOTIDE SEQUENCE</scope>
</reference>
<dbReference type="PANTHER" id="PTHR42829">
    <property type="entry name" value="NADH-UBIQUINONE OXIDOREDUCTASE CHAIN 5"/>
    <property type="match status" value="1"/>
</dbReference>
<keyword evidence="6 16" id="KW-0812">Transmembrane</keyword>
<keyword evidence="4 16" id="KW-0813">Transport</keyword>
<feature type="transmembrane region" description="Helical" evidence="16">
    <location>
        <begin position="206"/>
        <end position="227"/>
    </location>
</feature>
<dbReference type="Pfam" id="PF00662">
    <property type="entry name" value="Proton_antipo_N"/>
    <property type="match status" value="1"/>
</dbReference>
<dbReference type="EC" id="7.1.1.2" evidence="2 16"/>
<feature type="transmembrane region" description="Helical" evidence="16">
    <location>
        <begin position="7"/>
        <end position="27"/>
    </location>
</feature>
<feature type="transmembrane region" description="Helical" evidence="16">
    <location>
        <begin position="86"/>
        <end position="103"/>
    </location>
</feature>
<keyword evidence="7" id="KW-0999">Mitochondrion inner membrane</keyword>
<dbReference type="PRINTS" id="PR01434">
    <property type="entry name" value="NADHDHGNASE5"/>
</dbReference>
<feature type="transmembrane region" description="Helical" evidence="16">
    <location>
        <begin position="440"/>
        <end position="457"/>
    </location>
</feature>
<evidence type="ECO:0000256" key="16">
    <source>
        <dbReference type="RuleBase" id="RU003404"/>
    </source>
</evidence>
<evidence type="ECO:0000256" key="4">
    <source>
        <dbReference type="ARBA" id="ARBA00022448"/>
    </source>
</evidence>
<protein>
    <recommendedName>
        <fullName evidence="3 16">NADH-ubiquinone oxidoreductase chain 5</fullName>
        <ecNumber evidence="2 16">7.1.1.2</ecNumber>
    </recommendedName>
</protein>
<evidence type="ECO:0000256" key="11">
    <source>
        <dbReference type="ARBA" id="ARBA00023027"/>
    </source>
</evidence>
<feature type="transmembrane region" description="Helical" evidence="16">
    <location>
        <begin position="148"/>
        <end position="166"/>
    </location>
</feature>
<keyword evidence="5" id="KW-0679">Respiratory chain</keyword>
<dbReference type="GO" id="GO:0005743">
    <property type="term" value="C:mitochondrial inner membrane"/>
    <property type="evidence" value="ECO:0007669"/>
    <property type="project" value="UniProtKB-SubCell"/>
</dbReference>
<comment type="function">
    <text evidence="16">Core subunit of the mitochondrial membrane respiratory chain NADH dehydrogenase (Complex I) which catalyzes electron transfer from NADH through the respiratory chain, using ubiquinone as an electron acceptor. Essential for the catalytic activity and assembly of complex I.</text>
</comment>